<comment type="caution">
    <text evidence="1">The sequence shown here is derived from an EMBL/GenBank/DDBJ whole genome shotgun (WGS) entry which is preliminary data.</text>
</comment>
<gene>
    <name evidence="1" type="ORF">U2F49_04875</name>
</gene>
<accession>A0AAW9J206</accession>
<proteinExistence type="predicted"/>
<organism evidence="1 2">
    <name type="scientific">Bacillus thuringiensis</name>
    <dbReference type="NCBI Taxonomy" id="1428"/>
    <lineage>
        <taxon>Bacteria</taxon>
        <taxon>Bacillati</taxon>
        <taxon>Bacillota</taxon>
        <taxon>Bacilli</taxon>
        <taxon>Bacillales</taxon>
        <taxon>Bacillaceae</taxon>
        <taxon>Bacillus</taxon>
        <taxon>Bacillus cereus group</taxon>
    </lineage>
</organism>
<protein>
    <submittedName>
        <fullName evidence="1">Uncharacterized protein</fullName>
    </submittedName>
</protein>
<dbReference type="Proteomes" id="UP001292252">
    <property type="component" value="Unassembled WGS sequence"/>
</dbReference>
<evidence type="ECO:0000313" key="1">
    <source>
        <dbReference type="EMBL" id="MDZ5475644.1"/>
    </source>
</evidence>
<dbReference type="RefSeq" id="WP_153599089.1">
    <property type="nucleotide sequence ID" value="NZ_JAXOTW010000002.1"/>
</dbReference>
<name>A0AAW9J206_BACTU</name>
<reference evidence="1" key="1">
    <citation type="submission" date="2023-12" db="EMBL/GenBank/DDBJ databases">
        <title>Genome sequence of Bacillus thuringiensis strain SS10.</title>
        <authorList>
            <person name="Rouis S."/>
        </authorList>
    </citation>
    <scope>NUCLEOTIDE SEQUENCE</scope>
    <source>
        <strain evidence="1">SS10</strain>
    </source>
</reference>
<dbReference type="EMBL" id="JAXOTW010000002">
    <property type="protein sequence ID" value="MDZ5475644.1"/>
    <property type="molecule type" value="Genomic_DNA"/>
</dbReference>
<dbReference type="AlphaFoldDB" id="A0AAW9J206"/>
<evidence type="ECO:0000313" key="2">
    <source>
        <dbReference type="Proteomes" id="UP001292252"/>
    </source>
</evidence>
<sequence>MAKNFKKALTRKTTSCIAFYPQLSEIAKNCKGEPLLKENVMVNILYKQQLLEPFYAGQQIKSYILQAEVFNKLREFIY</sequence>